<dbReference type="EMBL" id="LGUS01000165">
    <property type="protein sequence ID" value="KOG34253.1"/>
    <property type="molecule type" value="Genomic_DNA"/>
</dbReference>
<comment type="caution">
    <text evidence="2">The sequence shown here is derived from an EMBL/GenBank/DDBJ whole genome shotgun (WGS) entry which is preliminary data.</text>
</comment>
<dbReference type="InterPro" id="IPR005801">
    <property type="entry name" value="ADC_synthase"/>
</dbReference>
<dbReference type="InterPro" id="IPR019999">
    <property type="entry name" value="Anth_synth_I-like"/>
</dbReference>
<keyword evidence="3" id="KW-1185">Reference proteome</keyword>
<dbReference type="Proteomes" id="UP000037251">
    <property type="component" value="Unassembled WGS sequence"/>
</dbReference>
<dbReference type="GO" id="GO:0046820">
    <property type="term" value="F:4-amino-4-deoxychorismate synthase activity"/>
    <property type="evidence" value="ECO:0007669"/>
    <property type="project" value="TreeGrafter"/>
</dbReference>
<dbReference type="AlphaFoldDB" id="A0A0L8L7R4"/>
<reference evidence="3" key="1">
    <citation type="submission" date="2015-07" db="EMBL/GenBank/DDBJ databases">
        <authorList>
            <person name="Ju K.-S."/>
            <person name="Doroghazi J.R."/>
            <person name="Metcalf W.W."/>
        </authorList>
    </citation>
    <scope>NUCLEOTIDE SEQUENCE [LARGE SCALE GENOMIC DNA]</scope>
    <source>
        <strain evidence="3">NRRL 2290</strain>
    </source>
</reference>
<evidence type="ECO:0000259" key="1">
    <source>
        <dbReference type="Pfam" id="PF00425"/>
    </source>
</evidence>
<evidence type="ECO:0000313" key="2">
    <source>
        <dbReference type="EMBL" id="KOG34253.1"/>
    </source>
</evidence>
<dbReference type="Pfam" id="PF00425">
    <property type="entry name" value="Chorismate_bind"/>
    <property type="match status" value="1"/>
</dbReference>
<feature type="domain" description="Chorismate-utilising enzyme C-terminal" evidence="1">
    <location>
        <begin position="1"/>
        <end position="78"/>
    </location>
</feature>
<dbReference type="SUPFAM" id="SSF56322">
    <property type="entry name" value="ADC synthase"/>
    <property type="match status" value="1"/>
</dbReference>
<gene>
    <name evidence="2" type="ORF">ADK37_19385</name>
</gene>
<dbReference type="InterPro" id="IPR015890">
    <property type="entry name" value="Chorismate_C"/>
</dbReference>
<dbReference type="Gene3D" id="3.60.120.10">
    <property type="entry name" value="Anthranilate synthase"/>
    <property type="match status" value="1"/>
</dbReference>
<dbReference type="PANTHER" id="PTHR11236">
    <property type="entry name" value="AMINOBENZOATE/ANTHRANILATE SYNTHASE"/>
    <property type="match status" value="1"/>
</dbReference>
<dbReference type="PANTHER" id="PTHR11236:SF50">
    <property type="entry name" value="AMINODEOXYCHORISMATE SYNTHASE COMPONENT 1"/>
    <property type="match status" value="1"/>
</dbReference>
<organism evidence="2 3">
    <name type="scientific">Streptomyces resistomycificus</name>
    <dbReference type="NCBI Taxonomy" id="67356"/>
    <lineage>
        <taxon>Bacteria</taxon>
        <taxon>Bacillati</taxon>
        <taxon>Actinomycetota</taxon>
        <taxon>Actinomycetes</taxon>
        <taxon>Kitasatosporales</taxon>
        <taxon>Streptomycetaceae</taxon>
        <taxon>Streptomyces</taxon>
        <taxon>Streptomyces aurantiacus group</taxon>
    </lineage>
</organism>
<sequence length="108" mass="11349">MPRSAGRPLIEALEGAPRGPCCGGVGWVDADRAAGELAVGIRTFWIDRTASGGSSLRFGTGAGITWDSDPEREWVETQFTARRLLTVASGAYRPSGVPARSTAGAFPR</sequence>
<name>A0A0L8L7R4_9ACTN</name>
<dbReference type="PATRIC" id="fig|67356.5.peg.4118"/>
<dbReference type="OrthoDB" id="3518032at2"/>
<accession>A0A0L8L7R4</accession>
<proteinExistence type="predicted"/>
<protein>
    <recommendedName>
        <fullName evidence="1">Chorismate-utilising enzyme C-terminal domain-containing protein</fullName>
    </recommendedName>
</protein>
<dbReference type="eggNOG" id="COG0147">
    <property type="taxonomic scope" value="Bacteria"/>
</dbReference>
<dbReference type="GO" id="GO:0000162">
    <property type="term" value="P:L-tryptophan biosynthetic process"/>
    <property type="evidence" value="ECO:0007669"/>
    <property type="project" value="TreeGrafter"/>
</dbReference>
<evidence type="ECO:0000313" key="3">
    <source>
        <dbReference type="Proteomes" id="UP000037251"/>
    </source>
</evidence>
<dbReference type="STRING" id="67356.AQJ84_05190"/>